<evidence type="ECO:0000313" key="2">
    <source>
        <dbReference type="Proteomes" id="UP000466863"/>
    </source>
</evidence>
<dbReference type="AlphaFoldDB" id="A0A6I1X5A9"/>
<feature type="non-terminal residue" evidence="1">
    <location>
        <position position="141"/>
    </location>
</feature>
<sequence>MLNLAEYRQRPALLADWLPWAGLIAPGIVLNKDGSFQRTARFRGPDLDSATQGELIATSARLNNALRRLSSGWALFIEAERRPAADYPHSDFPEPLSWLLDEERRAAFEESGHHFESGYHLTLAYLPPEESRARAAKLLYE</sequence>
<organism evidence="1 2">
    <name type="scientific">Pseudomonas helleri</name>
    <dbReference type="NCBI Taxonomy" id="1608996"/>
    <lineage>
        <taxon>Bacteria</taxon>
        <taxon>Pseudomonadati</taxon>
        <taxon>Pseudomonadota</taxon>
        <taxon>Gammaproteobacteria</taxon>
        <taxon>Pseudomonadales</taxon>
        <taxon>Pseudomonadaceae</taxon>
        <taxon>Pseudomonas</taxon>
    </lineage>
</organism>
<gene>
    <name evidence="1" type="ORF">GHO28_27850</name>
</gene>
<reference evidence="1 2" key="1">
    <citation type="submission" date="2019-10" db="EMBL/GenBank/DDBJ databases">
        <title>Evaluation of single-gene subtyping targets for Pseudomonas.</title>
        <authorList>
            <person name="Reichler S.J."/>
            <person name="Orsi R.H."/>
            <person name="Wiedmann M."/>
            <person name="Martin N.H."/>
            <person name="Murphy S.I."/>
        </authorList>
    </citation>
    <scope>NUCLEOTIDE SEQUENCE [LARGE SCALE GENOMIC DNA]</scope>
    <source>
        <strain evidence="1 2">FSL R10-1876</strain>
    </source>
</reference>
<evidence type="ECO:0000313" key="1">
    <source>
        <dbReference type="EMBL" id="MQU46272.1"/>
    </source>
</evidence>
<accession>A0A6I1X5A9</accession>
<dbReference type="EMBL" id="WIVV01000375">
    <property type="protein sequence ID" value="MQU46272.1"/>
    <property type="molecule type" value="Genomic_DNA"/>
</dbReference>
<dbReference type="Proteomes" id="UP000466863">
    <property type="component" value="Unassembled WGS sequence"/>
</dbReference>
<name>A0A6I1X5A9_9PSED</name>
<comment type="caution">
    <text evidence="1">The sequence shown here is derived from an EMBL/GenBank/DDBJ whole genome shotgun (WGS) entry which is preliminary data.</text>
</comment>
<proteinExistence type="predicted"/>
<protein>
    <submittedName>
        <fullName evidence="1">Conjugal transfer protein TrbE</fullName>
    </submittedName>
</protein>